<evidence type="ECO:0008006" key="3">
    <source>
        <dbReference type="Google" id="ProtNLM"/>
    </source>
</evidence>
<sequence length="79" mass="9001">MGNIVLYMQMSLDGVVSDLERWMQISDHILEDALAYYDTLDTVVVGGNSYLSMAEYWHHAEKSSESALERAFAKKINEI</sequence>
<proteinExistence type="predicted"/>
<name>A0ABM8VQR8_9BACL</name>
<gene>
    <name evidence="1" type="ORF">PAECIP111802_05815</name>
</gene>
<reference evidence="1 2" key="1">
    <citation type="submission" date="2021-06" db="EMBL/GenBank/DDBJ databases">
        <authorList>
            <person name="Criscuolo A."/>
        </authorList>
    </citation>
    <scope>NUCLEOTIDE SEQUENCE [LARGE SCALE GENOMIC DNA]</scope>
    <source>
        <strain evidence="2">CIP 111802</strain>
    </source>
</reference>
<protein>
    <recommendedName>
        <fullName evidence="3">Bacterial bifunctional deaminase-reductase C-terminal domain-containing protein</fullName>
    </recommendedName>
</protein>
<accession>A0ABM8VQR8</accession>
<evidence type="ECO:0000313" key="1">
    <source>
        <dbReference type="EMBL" id="CAG7654608.1"/>
    </source>
</evidence>
<keyword evidence="2" id="KW-1185">Reference proteome</keyword>
<comment type="caution">
    <text evidence="1">The sequence shown here is derived from an EMBL/GenBank/DDBJ whole genome shotgun (WGS) entry which is preliminary data.</text>
</comment>
<organism evidence="1 2">
    <name type="scientific">Paenibacillus allorhizosphaerae</name>
    <dbReference type="NCBI Taxonomy" id="2849866"/>
    <lineage>
        <taxon>Bacteria</taxon>
        <taxon>Bacillati</taxon>
        <taxon>Bacillota</taxon>
        <taxon>Bacilli</taxon>
        <taxon>Bacillales</taxon>
        <taxon>Paenibacillaceae</taxon>
        <taxon>Paenibacillus</taxon>
    </lineage>
</organism>
<dbReference type="RefSeq" id="WP_230415492.1">
    <property type="nucleotide sequence ID" value="NZ_CAJVCE010000023.1"/>
</dbReference>
<evidence type="ECO:0000313" key="2">
    <source>
        <dbReference type="Proteomes" id="UP000730618"/>
    </source>
</evidence>
<dbReference type="Proteomes" id="UP000730618">
    <property type="component" value="Unassembled WGS sequence"/>
</dbReference>
<dbReference type="EMBL" id="CAJVCE010000023">
    <property type="protein sequence ID" value="CAG7654608.1"/>
    <property type="molecule type" value="Genomic_DNA"/>
</dbReference>